<dbReference type="Proteomes" id="UP000054248">
    <property type="component" value="Unassembled WGS sequence"/>
</dbReference>
<sequence>MSSDWSDGSTILAPADVQRFQSETTTAQLKQTSETDPELTPRAWWRANEDKTVYWGTDESVNSGDRTYILKSSSMANHHNLHLNLDFVGRFKPLPVSLAAVLSEGLITTPTLHVIGKNDVIVGALRSQI</sequence>
<feature type="region of interest" description="Disordered" evidence="1">
    <location>
        <begin position="22"/>
        <end position="41"/>
    </location>
</feature>
<proteinExistence type="predicted"/>
<evidence type="ECO:0000256" key="1">
    <source>
        <dbReference type="SAM" id="MobiDB-lite"/>
    </source>
</evidence>
<reference evidence="3" key="2">
    <citation type="submission" date="2015-01" db="EMBL/GenBank/DDBJ databases">
        <title>Evolutionary Origins and Diversification of the Mycorrhizal Mutualists.</title>
        <authorList>
            <consortium name="DOE Joint Genome Institute"/>
            <consortium name="Mycorrhizal Genomics Consortium"/>
            <person name="Kohler A."/>
            <person name="Kuo A."/>
            <person name="Nagy L.G."/>
            <person name="Floudas D."/>
            <person name="Copeland A."/>
            <person name="Barry K.W."/>
            <person name="Cichocki N."/>
            <person name="Veneault-Fourrey C."/>
            <person name="LaButti K."/>
            <person name="Lindquist E.A."/>
            <person name="Lipzen A."/>
            <person name="Lundell T."/>
            <person name="Morin E."/>
            <person name="Murat C."/>
            <person name="Riley R."/>
            <person name="Ohm R."/>
            <person name="Sun H."/>
            <person name="Tunlid A."/>
            <person name="Henrissat B."/>
            <person name="Grigoriev I.V."/>
            <person name="Hibbett D.S."/>
            <person name="Martin F."/>
        </authorList>
    </citation>
    <scope>NUCLEOTIDE SEQUENCE [LARGE SCALE GENOMIC DNA]</scope>
    <source>
        <strain evidence="3">MUT 4182</strain>
    </source>
</reference>
<keyword evidence="3" id="KW-1185">Reference proteome</keyword>
<dbReference type="AlphaFoldDB" id="A0A0C3QW28"/>
<accession>A0A0C3QW28</accession>
<evidence type="ECO:0000313" key="3">
    <source>
        <dbReference type="Proteomes" id="UP000054248"/>
    </source>
</evidence>
<organism evidence="2 3">
    <name type="scientific">Tulasnella calospora MUT 4182</name>
    <dbReference type="NCBI Taxonomy" id="1051891"/>
    <lineage>
        <taxon>Eukaryota</taxon>
        <taxon>Fungi</taxon>
        <taxon>Dikarya</taxon>
        <taxon>Basidiomycota</taxon>
        <taxon>Agaricomycotina</taxon>
        <taxon>Agaricomycetes</taxon>
        <taxon>Cantharellales</taxon>
        <taxon>Tulasnellaceae</taxon>
        <taxon>Tulasnella</taxon>
    </lineage>
</organism>
<protein>
    <submittedName>
        <fullName evidence="2">Uncharacterized protein</fullName>
    </submittedName>
</protein>
<dbReference type="EMBL" id="KN822945">
    <property type="protein sequence ID" value="KIO33931.1"/>
    <property type="molecule type" value="Genomic_DNA"/>
</dbReference>
<dbReference type="OrthoDB" id="2094269at2759"/>
<gene>
    <name evidence="2" type="ORF">M407DRAFT_17198</name>
</gene>
<evidence type="ECO:0000313" key="2">
    <source>
        <dbReference type="EMBL" id="KIO33931.1"/>
    </source>
</evidence>
<name>A0A0C3QW28_9AGAM</name>
<feature type="compositionally biased region" description="Polar residues" evidence="1">
    <location>
        <begin position="22"/>
        <end position="34"/>
    </location>
</feature>
<reference evidence="2 3" key="1">
    <citation type="submission" date="2014-04" db="EMBL/GenBank/DDBJ databases">
        <authorList>
            <consortium name="DOE Joint Genome Institute"/>
            <person name="Kuo A."/>
            <person name="Girlanda M."/>
            <person name="Perotto S."/>
            <person name="Kohler A."/>
            <person name="Nagy L.G."/>
            <person name="Floudas D."/>
            <person name="Copeland A."/>
            <person name="Barry K.W."/>
            <person name="Cichocki N."/>
            <person name="Veneault-Fourrey C."/>
            <person name="LaButti K."/>
            <person name="Lindquist E.A."/>
            <person name="Lipzen A."/>
            <person name="Lundell T."/>
            <person name="Morin E."/>
            <person name="Murat C."/>
            <person name="Sun H."/>
            <person name="Tunlid A."/>
            <person name="Henrissat B."/>
            <person name="Grigoriev I.V."/>
            <person name="Hibbett D.S."/>
            <person name="Martin F."/>
            <person name="Nordberg H.P."/>
            <person name="Cantor M.N."/>
            <person name="Hua S.X."/>
        </authorList>
    </citation>
    <scope>NUCLEOTIDE SEQUENCE [LARGE SCALE GENOMIC DNA]</scope>
    <source>
        <strain evidence="2 3">MUT 4182</strain>
    </source>
</reference>
<dbReference type="HOGENOM" id="CLU_1950397_0_0_1"/>